<dbReference type="EC" id="2.1.1.195" evidence="5"/>
<dbReference type="GO" id="GO:0032259">
    <property type="term" value="P:methylation"/>
    <property type="evidence" value="ECO:0007669"/>
    <property type="project" value="UniProtKB-KW"/>
</dbReference>
<keyword evidence="2 5" id="KW-0489">Methyltransferase</keyword>
<reference evidence="6 7" key="1">
    <citation type="submission" date="2009-04" db="EMBL/GenBank/DDBJ databases">
        <authorList>
            <person name="Qin X."/>
            <person name="Bachman B."/>
            <person name="Battles P."/>
            <person name="Bell A."/>
            <person name="Bess C."/>
            <person name="Bickham C."/>
            <person name="Chaboub L."/>
            <person name="Chen D."/>
            <person name="Coyle M."/>
            <person name="Deiros D.R."/>
            <person name="Dinh H."/>
            <person name="Forbes L."/>
            <person name="Fowler G."/>
            <person name="Francisco L."/>
            <person name="Fu Q."/>
            <person name="Gubbala S."/>
            <person name="Hale W."/>
            <person name="Han Y."/>
            <person name="Hemphill L."/>
            <person name="Highlander S.K."/>
            <person name="Hirani K."/>
            <person name="Hogues M."/>
            <person name="Jackson L."/>
            <person name="Jakkamsetti A."/>
            <person name="Javaid M."/>
            <person name="Jiang H."/>
            <person name="Korchina V."/>
            <person name="Kovar C."/>
            <person name="Lara F."/>
            <person name="Lee S."/>
            <person name="Mata R."/>
            <person name="Mathew T."/>
            <person name="Moen C."/>
            <person name="Morales K."/>
            <person name="Munidasa M."/>
            <person name="Nazareth L."/>
            <person name="Ngo R."/>
            <person name="Nguyen L."/>
            <person name="Okwuonu G."/>
            <person name="Ongeri F."/>
            <person name="Patil S."/>
            <person name="Petrosino J."/>
            <person name="Pham C."/>
            <person name="Pham P."/>
            <person name="Pu L.-L."/>
            <person name="Puazo M."/>
            <person name="Raj R."/>
            <person name="Reid J."/>
            <person name="Rouhana J."/>
            <person name="Saada N."/>
            <person name="Shang Y."/>
            <person name="Simmons D."/>
            <person name="Thornton R."/>
            <person name="Warren J."/>
            <person name="Weissenberger G."/>
            <person name="Zhang J."/>
            <person name="Zhang L."/>
            <person name="Zhou C."/>
            <person name="Zhu D."/>
            <person name="Muzny D."/>
            <person name="Worley K."/>
            <person name="Gibbs R."/>
        </authorList>
    </citation>
    <scope>NUCLEOTIDE SEQUENCE [LARGE SCALE GENOMIC DNA]</scope>
    <source>
        <strain evidence="6 7">ATCC 43531</strain>
    </source>
</reference>
<comment type="function">
    <text evidence="5">Catalyzes the methylation of C-1 in cobalt-precorrin-5B to form cobalt-precorrin-6A.</text>
</comment>
<sequence length="369" mass="38587">MSTELRSGYTTGACAAAGVKAAFLFLQGKPWQEISLTALDGTPLTIPVKAVTQTEDGICAEVVKFSGDDPDITNGVSVYTTLRLRDDADGIVFRAGEGVGTVTKPGMSLPVGEPSINQGPRALIRRVVTEMTGREDVGAEVTIAIPAGTELAKKTLNPVLGIEGGISVIGTTGVLRPMSEEAFKDSLVPQIDVARAAGEEVLVFVPGKIGQRIALSLGISQKAVIETSNFIGFMLERAAERGAKGVLILGHTGKLVKIAAGIFHTHNRMADARLETLAAYAAAEGLSQTDVRAVLAANTTEDALAVIASAGLAERVCAVIAARVRIRAERYLFGKMKVGAVMVNFAGEILGVDEQARAFADACGWRLNA</sequence>
<dbReference type="GO" id="GO:0043780">
    <property type="term" value="F:cobalt-precorrin-5B C1-methyltransferase activity"/>
    <property type="evidence" value="ECO:0007669"/>
    <property type="project" value="RHEA"/>
</dbReference>
<evidence type="ECO:0000256" key="4">
    <source>
        <dbReference type="ARBA" id="ARBA00022691"/>
    </source>
</evidence>
<dbReference type="UniPathway" id="UPA00148">
    <property type="reaction ID" value="UER00227"/>
</dbReference>
<dbReference type="PANTHER" id="PTHR35863">
    <property type="entry name" value="COBALT-PRECORRIN-5B C(1)-METHYLTRANSFERASE"/>
    <property type="match status" value="1"/>
</dbReference>
<comment type="pathway">
    <text evidence="5">Cofactor biosynthesis; adenosylcobalamin biosynthesis; cob(II)yrinate a,c-diamide from sirohydrochlorin (anaerobic route): step 6/10.</text>
</comment>
<keyword evidence="7" id="KW-1185">Reference proteome</keyword>
<evidence type="ECO:0000256" key="3">
    <source>
        <dbReference type="ARBA" id="ARBA00022679"/>
    </source>
</evidence>
<keyword evidence="3 5" id="KW-0808">Transferase</keyword>
<proteinExistence type="inferred from homology"/>
<evidence type="ECO:0000256" key="5">
    <source>
        <dbReference type="HAMAP-Rule" id="MF_00787"/>
    </source>
</evidence>
<dbReference type="InterPro" id="IPR002748">
    <property type="entry name" value="CbiD"/>
</dbReference>
<dbReference type="STRING" id="638302.HMPREF0908_0102"/>
<name>C4V0Z7_9FIRM</name>
<comment type="caution">
    <text evidence="6">The sequence shown here is derived from an EMBL/GenBank/DDBJ whole genome shotgun (WGS) entry which is preliminary data.</text>
</comment>
<dbReference type="SUPFAM" id="SSF111342">
    <property type="entry name" value="CbiD-like"/>
    <property type="match status" value="1"/>
</dbReference>
<dbReference type="PIRSF" id="PIRSF026782">
    <property type="entry name" value="CbiD"/>
    <property type="match status" value="1"/>
</dbReference>
<gene>
    <name evidence="5 6" type="primary">cbiD</name>
    <name evidence="6" type="ORF">HMPREF0908_0102</name>
</gene>
<dbReference type="Pfam" id="PF01888">
    <property type="entry name" value="CbiD"/>
    <property type="match status" value="1"/>
</dbReference>
<keyword evidence="4 5" id="KW-0949">S-adenosyl-L-methionine</keyword>
<comment type="catalytic activity">
    <reaction evidence="5">
        <text>Co-precorrin-5B + S-adenosyl-L-methionine = Co-precorrin-6A + S-adenosyl-L-homocysteine</text>
        <dbReference type="Rhea" id="RHEA:26285"/>
        <dbReference type="ChEBI" id="CHEBI:57856"/>
        <dbReference type="ChEBI" id="CHEBI:59789"/>
        <dbReference type="ChEBI" id="CHEBI:60063"/>
        <dbReference type="ChEBI" id="CHEBI:60064"/>
        <dbReference type="EC" id="2.1.1.195"/>
    </reaction>
</comment>
<comment type="similarity">
    <text evidence="5">Belongs to the CbiD family.</text>
</comment>
<evidence type="ECO:0000256" key="1">
    <source>
        <dbReference type="ARBA" id="ARBA00022573"/>
    </source>
</evidence>
<protein>
    <recommendedName>
        <fullName evidence="5">Cobalt-precorrin-5B C(1)-methyltransferase</fullName>
        <ecNumber evidence="5">2.1.1.195</ecNumber>
    </recommendedName>
    <alternativeName>
        <fullName evidence="5">Cobalt-precorrin-6A synthase</fullName>
    </alternativeName>
</protein>
<dbReference type="InterPro" id="IPR036074">
    <property type="entry name" value="CbiD_sf"/>
</dbReference>
<dbReference type="Gene3D" id="3.30.2110.10">
    <property type="entry name" value="CbiD-like"/>
    <property type="match status" value="1"/>
</dbReference>
<accession>C4V0Z7</accession>
<evidence type="ECO:0000313" key="7">
    <source>
        <dbReference type="Proteomes" id="UP000005309"/>
    </source>
</evidence>
<organism evidence="6 7">
    <name type="scientific">Selenomonas flueggei ATCC 43531</name>
    <dbReference type="NCBI Taxonomy" id="638302"/>
    <lineage>
        <taxon>Bacteria</taxon>
        <taxon>Bacillati</taxon>
        <taxon>Bacillota</taxon>
        <taxon>Negativicutes</taxon>
        <taxon>Selenomonadales</taxon>
        <taxon>Selenomonadaceae</taxon>
        <taxon>Selenomonas</taxon>
    </lineage>
</organism>
<dbReference type="OrthoDB" id="6439987at2"/>
<dbReference type="eggNOG" id="COG1903">
    <property type="taxonomic scope" value="Bacteria"/>
</dbReference>
<dbReference type="NCBIfam" id="TIGR00312">
    <property type="entry name" value="cbiD"/>
    <property type="match status" value="1"/>
</dbReference>
<dbReference type="EMBL" id="ACLA01000002">
    <property type="protein sequence ID" value="EEQ49520.1"/>
    <property type="molecule type" value="Genomic_DNA"/>
</dbReference>
<dbReference type="HAMAP" id="MF_00787">
    <property type="entry name" value="CbiD"/>
    <property type="match status" value="1"/>
</dbReference>
<dbReference type="RefSeq" id="WP_006691343.1">
    <property type="nucleotide sequence ID" value="NZ_GG694010.1"/>
</dbReference>
<keyword evidence="1 5" id="KW-0169">Cobalamin biosynthesis</keyword>
<dbReference type="PANTHER" id="PTHR35863:SF1">
    <property type="entry name" value="COBALT-PRECORRIN-5B C(1)-METHYLTRANSFERASE"/>
    <property type="match status" value="1"/>
</dbReference>
<evidence type="ECO:0000256" key="2">
    <source>
        <dbReference type="ARBA" id="ARBA00022603"/>
    </source>
</evidence>
<evidence type="ECO:0000313" key="6">
    <source>
        <dbReference type="EMBL" id="EEQ49520.1"/>
    </source>
</evidence>
<dbReference type="Proteomes" id="UP000005309">
    <property type="component" value="Unassembled WGS sequence"/>
</dbReference>
<dbReference type="AlphaFoldDB" id="C4V0Z7"/>
<dbReference type="GO" id="GO:0019251">
    <property type="term" value="P:anaerobic cobalamin biosynthetic process"/>
    <property type="evidence" value="ECO:0007669"/>
    <property type="project" value="UniProtKB-UniRule"/>
</dbReference>
<dbReference type="HOGENOM" id="CLU_041273_1_0_9"/>